<keyword evidence="9 15" id="KW-0238">DNA-binding</keyword>
<evidence type="ECO:0000256" key="7">
    <source>
        <dbReference type="ARBA" id="ARBA00022801"/>
    </source>
</evidence>
<dbReference type="InterPro" id="IPR000214">
    <property type="entry name" value="Znf_DNA_glyclase/AP_lyase"/>
</dbReference>
<evidence type="ECO:0000256" key="4">
    <source>
        <dbReference type="ARBA" id="ARBA00022723"/>
    </source>
</evidence>
<dbReference type="GO" id="GO:0034039">
    <property type="term" value="F:8-oxo-7,8-dihydroguanine DNA N-glycosylase activity"/>
    <property type="evidence" value="ECO:0007669"/>
    <property type="project" value="TreeGrafter"/>
</dbReference>
<dbReference type="FunFam" id="1.10.8.50:FF:000003">
    <property type="entry name" value="Formamidopyrimidine-DNA glycosylase"/>
    <property type="match status" value="1"/>
</dbReference>
<evidence type="ECO:0000256" key="6">
    <source>
        <dbReference type="ARBA" id="ARBA00022771"/>
    </source>
</evidence>
<dbReference type="Pfam" id="PF06831">
    <property type="entry name" value="H2TH"/>
    <property type="match status" value="1"/>
</dbReference>
<dbReference type="SUPFAM" id="SSF57716">
    <property type="entry name" value="Glucocorticoid receptor-like (DNA-binding domain)"/>
    <property type="match status" value="1"/>
</dbReference>
<accession>A0A1J4QEX4</accession>
<keyword evidence="7 15" id="KW-0378">Hydrolase</keyword>
<dbReference type="EMBL" id="MDKE01000013">
    <property type="protein sequence ID" value="OIN11107.1"/>
    <property type="molecule type" value="Genomic_DNA"/>
</dbReference>
<comment type="function">
    <text evidence="15">Involved in base excision repair of DNA damaged by oxidation or by mutagenic agents. Acts as DNA glycosylase that recognizes and removes damaged bases. Has a preference for oxidized purines, such as 7,8-dihydro-8-oxoguanine (8-oxoG). Has AP (apurinic/apyrimidinic) lyase activity and introduces nicks in the DNA strand. Cleaves the DNA backbone by beta-delta elimination to generate a single-strand break at the site of the removed base with both 3'- and 5'-phosphates.</text>
</comment>
<evidence type="ECO:0000313" key="19">
    <source>
        <dbReference type="Proteomes" id="UP000243073"/>
    </source>
</evidence>
<dbReference type="InterPro" id="IPR020629">
    <property type="entry name" value="FPG_Glyclase"/>
</dbReference>
<feature type="domain" description="Formamidopyrimidine-DNA glycosylase catalytic" evidence="17">
    <location>
        <begin position="2"/>
        <end position="112"/>
    </location>
</feature>
<feature type="binding site" evidence="15">
    <location>
        <position position="90"/>
    </location>
    <ligand>
        <name>DNA</name>
        <dbReference type="ChEBI" id="CHEBI:16991"/>
    </ligand>
</feature>
<evidence type="ECO:0000256" key="2">
    <source>
        <dbReference type="ARBA" id="ARBA00009409"/>
    </source>
</evidence>
<dbReference type="PANTHER" id="PTHR22993">
    <property type="entry name" value="FORMAMIDOPYRIMIDINE-DNA GLYCOSYLASE"/>
    <property type="match status" value="1"/>
</dbReference>
<dbReference type="PROSITE" id="PS01242">
    <property type="entry name" value="ZF_FPG_1"/>
    <property type="match status" value="1"/>
</dbReference>
<feature type="binding site" evidence="15">
    <location>
        <position position="151"/>
    </location>
    <ligand>
        <name>DNA</name>
        <dbReference type="ChEBI" id="CHEBI:16991"/>
    </ligand>
</feature>
<feature type="active site" description="Schiff-base intermediate with DNA" evidence="15">
    <location>
        <position position="2"/>
    </location>
</feature>
<evidence type="ECO:0000256" key="3">
    <source>
        <dbReference type="ARBA" id="ARBA00011245"/>
    </source>
</evidence>
<evidence type="ECO:0000313" key="18">
    <source>
        <dbReference type="EMBL" id="OIN11107.1"/>
    </source>
</evidence>
<feature type="active site" description="Proton donor; for delta-elimination activity" evidence="15">
    <location>
        <position position="260"/>
    </location>
</feature>
<evidence type="ECO:0000259" key="17">
    <source>
        <dbReference type="PROSITE" id="PS51068"/>
    </source>
</evidence>
<evidence type="ECO:0000259" key="16">
    <source>
        <dbReference type="PROSITE" id="PS51066"/>
    </source>
</evidence>
<keyword evidence="10 15" id="KW-0234">DNA repair</keyword>
<proteinExistence type="inferred from homology"/>
<dbReference type="Proteomes" id="UP000243073">
    <property type="component" value="Unassembled WGS sequence"/>
</dbReference>
<evidence type="ECO:0000256" key="12">
    <source>
        <dbReference type="ARBA" id="ARBA00023268"/>
    </source>
</evidence>
<feature type="active site" description="Proton donor" evidence="15">
    <location>
        <position position="3"/>
    </location>
</feature>
<evidence type="ECO:0000256" key="5">
    <source>
        <dbReference type="ARBA" id="ARBA00022763"/>
    </source>
</evidence>
<comment type="catalytic activity">
    <reaction evidence="14 15">
        <text>2'-deoxyribonucleotide-(2'-deoxyribose 5'-phosphate)-2'-deoxyribonucleotide-DNA = a 3'-end 2'-deoxyribonucleotide-(2,3-dehydro-2,3-deoxyribose 5'-phosphate)-DNA + a 5'-end 5'-phospho-2'-deoxyribonucleoside-DNA + H(+)</text>
        <dbReference type="Rhea" id="RHEA:66592"/>
        <dbReference type="Rhea" id="RHEA-COMP:13180"/>
        <dbReference type="Rhea" id="RHEA-COMP:16897"/>
        <dbReference type="Rhea" id="RHEA-COMP:17067"/>
        <dbReference type="ChEBI" id="CHEBI:15378"/>
        <dbReference type="ChEBI" id="CHEBI:136412"/>
        <dbReference type="ChEBI" id="CHEBI:157695"/>
        <dbReference type="ChEBI" id="CHEBI:167181"/>
        <dbReference type="EC" id="4.2.99.18"/>
    </reaction>
</comment>
<sequence>MPELPEVEVSRQGITPFMLGETVMRVVVRNASLRWPVPSEIQELVGLTITGIRRRAKYLLLDTDWGTAILHLGMSGNLRVLPHGTPAGKHDHVDIELGNGKLLRLNDPRRFGCLLWTREPAEQHPLLAKLGPEPLTDAFDGDYLYRRSRKRKTAIKQFIMDNHIVVGVGNIYANESLFTAGIHPRCAAGEIGREPYRLLAAEIKSVLARAIGQGGTTLKDFTGSDGKPGYFVQELKVYGKAGQPCTGCGAELREIRMNGRSTVFCPLCQPESE</sequence>
<dbReference type="AlphaFoldDB" id="A0A1J4QEX4"/>
<comment type="subunit">
    <text evidence="3 15">Monomer.</text>
</comment>
<dbReference type="PROSITE" id="PS51068">
    <property type="entry name" value="FPG_CAT"/>
    <property type="match status" value="1"/>
</dbReference>
<dbReference type="InterPro" id="IPR035937">
    <property type="entry name" value="FPG_N"/>
</dbReference>
<gene>
    <name evidence="15" type="primary">mutM</name>
    <name evidence="15" type="synonym">fpg</name>
    <name evidence="18" type="ORF">BFR47_12185</name>
</gene>
<keyword evidence="12 15" id="KW-0511">Multifunctional enzyme</keyword>
<dbReference type="InterPro" id="IPR012319">
    <property type="entry name" value="FPG_cat"/>
</dbReference>
<dbReference type="Pfam" id="PF06827">
    <property type="entry name" value="zf-FPG_IleRS"/>
    <property type="match status" value="1"/>
</dbReference>
<dbReference type="GO" id="GO:0006284">
    <property type="term" value="P:base-excision repair"/>
    <property type="evidence" value="ECO:0007669"/>
    <property type="project" value="InterPro"/>
</dbReference>
<dbReference type="EC" id="4.2.99.18" evidence="15"/>
<keyword evidence="5 15" id="KW-0227">DNA damage</keyword>
<dbReference type="FunFam" id="3.20.190.10:FF:000001">
    <property type="entry name" value="Formamidopyrimidine-DNA glycosylase"/>
    <property type="match status" value="1"/>
</dbReference>
<keyword evidence="11 15" id="KW-0456">Lyase</keyword>
<dbReference type="STRING" id="1414654.BFR47_12185"/>
<evidence type="ECO:0000256" key="9">
    <source>
        <dbReference type="ARBA" id="ARBA00023125"/>
    </source>
</evidence>
<keyword evidence="19" id="KW-1185">Reference proteome</keyword>
<feature type="active site" description="Proton donor; for beta-elimination activity" evidence="15">
    <location>
        <position position="57"/>
    </location>
</feature>
<keyword evidence="8 15" id="KW-0862">Zinc</keyword>
<comment type="caution">
    <text evidence="18">The sequence shown here is derived from an EMBL/GenBank/DDBJ whole genome shotgun (WGS) entry which is preliminary data.</text>
</comment>
<dbReference type="GO" id="GO:0140078">
    <property type="term" value="F:class I DNA-(apurinic or apyrimidinic site) endonuclease activity"/>
    <property type="evidence" value="ECO:0007669"/>
    <property type="project" value="UniProtKB-EC"/>
</dbReference>
<dbReference type="CDD" id="cd08966">
    <property type="entry name" value="EcFpg-like_N"/>
    <property type="match status" value="1"/>
</dbReference>
<keyword evidence="13 15" id="KW-0326">Glycosidase</keyword>
<evidence type="ECO:0000256" key="8">
    <source>
        <dbReference type="ARBA" id="ARBA00022833"/>
    </source>
</evidence>
<dbReference type="Pfam" id="PF01149">
    <property type="entry name" value="Fapy_DNA_glyco"/>
    <property type="match status" value="1"/>
</dbReference>
<evidence type="ECO:0000256" key="1">
    <source>
        <dbReference type="ARBA" id="ARBA00001668"/>
    </source>
</evidence>
<evidence type="ECO:0000256" key="14">
    <source>
        <dbReference type="ARBA" id="ARBA00044632"/>
    </source>
</evidence>
<feature type="binding site" evidence="15">
    <location>
        <position position="109"/>
    </location>
    <ligand>
        <name>DNA</name>
        <dbReference type="ChEBI" id="CHEBI:16991"/>
    </ligand>
</feature>
<dbReference type="SMART" id="SM01232">
    <property type="entry name" value="H2TH"/>
    <property type="match status" value="1"/>
</dbReference>
<comment type="cofactor">
    <cofactor evidence="15">
        <name>Zn(2+)</name>
        <dbReference type="ChEBI" id="CHEBI:29105"/>
    </cofactor>
    <text evidence="15">Binds 1 zinc ion per subunit.</text>
</comment>
<dbReference type="InterPro" id="IPR015886">
    <property type="entry name" value="H2TH_FPG"/>
</dbReference>
<reference evidence="18 19" key="1">
    <citation type="submission" date="2016-07" db="EMBL/GenBank/DDBJ databases">
        <title>Draft Genome Sequence of Oceanisphaera psychrotolerans, isolated from coastal sediment samples.</title>
        <authorList>
            <person name="Zhuo S."/>
            <person name="Ruan Z."/>
        </authorList>
    </citation>
    <scope>NUCLEOTIDE SEQUENCE [LARGE SCALE GENOMIC DNA]</scope>
    <source>
        <strain evidence="18 19">LAM-WHM-ZC</strain>
    </source>
</reference>
<dbReference type="Gene3D" id="3.20.190.10">
    <property type="entry name" value="MutM-like, N-terminal"/>
    <property type="match status" value="1"/>
</dbReference>
<feature type="domain" description="FPG-type" evidence="16">
    <location>
        <begin position="236"/>
        <end position="270"/>
    </location>
</feature>
<dbReference type="SMART" id="SM00898">
    <property type="entry name" value="Fapy_DNA_glyco"/>
    <property type="match status" value="1"/>
</dbReference>
<dbReference type="SUPFAM" id="SSF81624">
    <property type="entry name" value="N-terminal domain of MutM-like DNA repair proteins"/>
    <property type="match status" value="1"/>
</dbReference>
<dbReference type="EC" id="3.2.2.23" evidence="15"/>
<dbReference type="InterPro" id="IPR015887">
    <property type="entry name" value="DNA_glyclase_Znf_dom_DNA_BS"/>
</dbReference>
<evidence type="ECO:0000256" key="15">
    <source>
        <dbReference type="HAMAP-Rule" id="MF_00103"/>
    </source>
</evidence>
<dbReference type="SUPFAM" id="SSF46946">
    <property type="entry name" value="S13-like H2TH domain"/>
    <property type="match status" value="1"/>
</dbReference>
<evidence type="ECO:0000256" key="11">
    <source>
        <dbReference type="ARBA" id="ARBA00023239"/>
    </source>
</evidence>
<evidence type="ECO:0000256" key="13">
    <source>
        <dbReference type="ARBA" id="ARBA00023295"/>
    </source>
</evidence>
<dbReference type="HAMAP" id="MF_00103">
    <property type="entry name" value="Fapy_DNA_glycosyl"/>
    <property type="match status" value="1"/>
</dbReference>
<dbReference type="RefSeq" id="WP_071472288.1">
    <property type="nucleotide sequence ID" value="NZ_MDKE01000013.1"/>
</dbReference>
<dbReference type="PROSITE" id="PS51066">
    <property type="entry name" value="ZF_FPG_2"/>
    <property type="match status" value="1"/>
</dbReference>
<dbReference type="InterPro" id="IPR010979">
    <property type="entry name" value="Ribosomal_uS13-like_H2TH"/>
</dbReference>
<dbReference type="Gene3D" id="1.10.8.50">
    <property type="match status" value="1"/>
</dbReference>
<evidence type="ECO:0000256" key="10">
    <source>
        <dbReference type="ARBA" id="ARBA00023204"/>
    </source>
</evidence>
<comment type="catalytic activity">
    <reaction evidence="1 15">
        <text>Hydrolysis of DNA containing ring-opened 7-methylguanine residues, releasing 2,6-diamino-4-hydroxy-5-(N-methyl)formamidopyrimidine.</text>
        <dbReference type="EC" id="3.2.2.23"/>
    </reaction>
</comment>
<dbReference type="OrthoDB" id="9800855at2"/>
<dbReference type="NCBIfam" id="NF002211">
    <property type="entry name" value="PRK01103.1"/>
    <property type="match status" value="1"/>
</dbReference>
<name>A0A1J4QEX4_9GAMM</name>
<keyword evidence="6 15" id="KW-0863">Zinc-finger</keyword>
<dbReference type="PANTHER" id="PTHR22993:SF9">
    <property type="entry name" value="FORMAMIDOPYRIMIDINE-DNA GLYCOSYLASE"/>
    <property type="match status" value="1"/>
</dbReference>
<organism evidence="18 19">
    <name type="scientific">Oceanisphaera psychrotolerans</name>
    <dbReference type="NCBI Taxonomy" id="1414654"/>
    <lineage>
        <taxon>Bacteria</taxon>
        <taxon>Pseudomonadati</taxon>
        <taxon>Pseudomonadota</taxon>
        <taxon>Gammaproteobacteria</taxon>
        <taxon>Aeromonadales</taxon>
        <taxon>Aeromonadaceae</taxon>
        <taxon>Oceanisphaera</taxon>
    </lineage>
</organism>
<dbReference type="InterPro" id="IPR010663">
    <property type="entry name" value="Znf_FPG/IleRS"/>
</dbReference>
<dbReference type="GO" id="GO:0008270">
    <property type="term" value="F:zinc ion binding"/>
    <property type="evidence" value="ECO:0007669"/>
    <property type="project" value="UniProtKB-UniRule"/>
</dbReference>
<comment type="similarity">
    <text evidence="2 15">Belongs to the FPG family.</text>
</comment>
<keyword evidence="4 15" id="KW-0479">Metal-binding</keyword>
<dbReference type="GO" id="GO:0003684">
    <property type="term" value="F:damaged DNA binding"/>
    <property type="evidence" value="ECO:0007669"/>
    <property type="project" value="InterPro"/>
</dbReference>
<dbReference type="NCBIfam" id="TIGR00577">
    <property type="entry name" value="fpg"/>
    <property type="match status" value="1"/>
</dbReference>
<protein>
    <recommendedName>
        <fullName evidence="15">Formamidopyrimidine-DNA glycosylase</fullName>
        <shortName evidence="15">Fapy-DNA glycosylase</shortName>
        <ecNumber evidence="15">3.2.2.23</ecNumber>
    </recommendedName>
    <alternativeName>
        <fullName evidence="15">DNA-(apurinic or apyrimidinic site) lyase MutM</fullName>
        <shortName evidence="15">AP lyase MutM</shortName>
        <ecNumber evidence="15">4.2.99.18</ecNumber>
    </alternativeName>
</protein>